<evidence type="ECO:0000313" key="2">
    <source>
        <dbReference type="EMBL" id="MDF0751132.1"/>
    </source>
</evidence>
<keyword evidence="1" id="KW-1133">Transmembrane helix</keyword>
<dbReference type="RefSeq" id="WP_275707168.1">
    <property type="nucleotide sequence ID" value="NZ_JANCMW010000007.1"/>
</dbReference>
<gene>
    <name evidence="2" type="ORF">NLU14_12945</name>
</gene>
<feature type="transmembrane region" description="Helical" evidence="1">
    <location>
        <begin position="91"/>
        <end position="112"/>
    </location>
</feature>
<reference evidence="2" key="1">
    <citation type="submission" date="2022-07" db="EMBL/GenBank/DDBJ databases">
        <title>Marinobacter iranensis a new bacterium isolate from a hipersaline lake in Iran.</title>
        <authorList>
            <person name="Mohammad A.M.A."/>
            <person name="Cristina S.-P."/>
            <person name="Antonio V."/>
        </authorList>
    </citation>
    <scope>NUCLEOTIDE SEQUENCE</scope>
    <source>
        <strain evidence="2">71-i</strain>
    </source>
</reference>
<feature type="transmembrane region" description="Helical" evidence="1">
    <location>
        <begin position="20"/>
        <end position="43"/>
    </location>
</feature>
<organism evidence="2 3">
    <name type="scientific">Marinobacter iranensis</name>
    <dbReference type="NCBI Taxonomy" id="2962607"/>
    <lineage>
        <taxon>Bacteria</taxon>
        <taxon>Pseudomonadati</taxon>
        <taxon>Pseudomonadota</taxon>
        <taxon>Gammaproteobacteria</taxon>
        <taxon>Pseudomonadales</taxon>
        <taxon>Marinobacteraceae</taxon>
        <taxon>Marinobacter</taxon>
    </lineage>
</organism>
<evidence type="ECO:0000313" key="3">
    <source>
        <dbReference type="Proteomes" id="UP001143391"/>
    </source>
</evidence>
<evidence type="ECO:0000256" key="1">
    <source>
        <dbReference type="SAM" id="Phobius"/>
    </source>
</evidence>
<comment type="caution">
    <text evidence="2">The sequence shown here is derived from an EMBL/GenBank/DDBJ whole genome shotgun (WGS) entry which is preliminary data.</text>
</comment>
<keyword evidence="3" id="KW-1185">Reference proteome</keyword>
<name>A0ABT5YBR4_9GAMM</name>
<accession>A0ABT5YBR4</accession>
<protein>
    <submittedName>
        <fullName evidence="2">Uncharacterized protein</fullName>
    </submittedName>
</protein>
<proteinExistence type="predicted"/>
<keyword evidence="1" id="KW-0812">Transmembrane</keyword>
<keyword evidence="1" id="KW-0472">Membrane</keyword>
<dbReference type="Proteomes" id="UP001143391">
    <property type="component" value="Unassembled WGS sequence"/>
</dbReference>
<dbReference type="EMBL" id="JANCMW010000007">
    <property type="protein sequence ID" value="MDF0751132.1"/>
    <property type="molecule type" value="Genomic_DNA"/>
</dbReference>
<sequence>MGILELPAPLFASLDQFMAVGILATVRLIIWGSIGAVVTMGLYKLFSPQAKIGHAKRAAQAARRRLYEFDGELADAGPLIRGQFIAAFKHIGLVVPASLLAMFPLLCLLVWLDTTYGQSNVAYLPVGPEWGRSWMAVFFPVMVMVSLLIYRWARIE</sequence>
<feature type="transmembrane region" description="Helical" evidence="1">
    <location>
        <begin position="132"/>
        <end position="153"/>
    </location>
</feature>